<accession>A0A4U3FC47</accession>
<protein>
    <submittedName>
        <fullName evidence="3">AzlD domain-containing protein</fullName>
    </submittedName>
</protein>
<keyword evidence="1" id="KW-1133">Transmembrane helix</keyword>
<sequence length="104" mass="11701">MSWILLLTLAAVVFFNRYLFLEPAVPVCLPSLIREALKYSAPCLLTALCGPIILLDHDELRELTANPYLYGAVAGVVIAFFVRQMVLSVLLCMTVFYLFCWIAK</sequence>
<dbReference type="InterPro" id="IPR008407">
    <property type="entry name" value="Brnchd-chn_aa_trnsp_AzlD"/>
</dbReference>
<reference evidence="2 5" key="2">
    <citation type="journal article" date="2020" name="FEMS Microbiol. Ecol.">
        <title>Temporal dynamics of bacterial communities during seed development and maturation.</title>
        <authorList>
            <person name="Chesneau G."/>
            <person name="Torres-Cortes G."/>
            <person name="Briand M."/>
            <person name="Darrasse A."/>
            <person name="Preveaux A."/>
            <person name="Marais C."/>
            <person name="Jacques M.A."/>
            <person name="Shade A."/>
            <person name="Barret M."/>
        </authorList>
    </citation>
    <scope>NUCLEOTIDE SEQUENCE [LARGE SCALE GENOMIC DNA]</scope>
    <source>
        <strain evidence="2 5">CFBP13732</strain>
    </source>
</reference>
<keyword evidence="1" id="KW-0812">Transmembrane</keyword>
<keyword evidence="1" id="KW-0472">Membrane</keyword>
<organism evidence="3 4">
    <name type="scientific">Erwinia persicina</name>
    <dbReference type="NCBI Taxonomy" id="55211"/>
    <lineage>
        <taxon>Bacteria</taxon>
        <taxon>Pseudomonadati</taxon>
        <taxon>Pseudomonadota</taxon>
        <taxon>Gammaproteobacteria</taxon>
        <taxon>Enterobacterales</taxon>
        <taxon>Erwiniaceae</taxon>
        <taxon>Erwinia</taxon>
    </lineage>
</organism>
<dbReference type="Proteomes" id="UP000661012">
    <property type="component" value="Unassembled WGS sequence"/>
</dbReference>
<proteinExistence type="predicted"/>
<dbReference type="OrthoDB" id="4257348at2"/>
<reference evidence="3 4" key="1">
    <citation type="journal article" date="2019" name="Sci. Rep.">
        <title>Differences in resource use lead to coexistence of seed-transmitted microbial populations.</title>
        <authorList>
            <person name="Torres-Cortes G."/>
            <person name="Garcia B.J."/>
            <person name="Compant S."/>
            <person name="Rezki S."/>
            <person name="Jones P."/>
            <person name="Preveaux A."/>
            <person name="Briand M."/>
            <person name="Roulet A."/>
            <person name="Bouchez O."/>
            <person name="Jacobson D."/>
            <person name="Barret M."/>
        </authorList>
    </citation>
    <scope>NUCLEOTIDE SEQUENCE [LARGE SCALE GENOMIC DNA]</scope>
    <source>
        <strain evidence="3 4">CFBP13511</strain>
    </source>
</reference>
<name>A0A4U3FC47_9GAMM</name>
<evidence type="ECO:0000313" key="5">
    <source>
        <dbReference type="Proteomes" id="UP000661012"/>
    </source>
</evidence>
<evidence type="ECO:0000313" key="2">
    <source>
        <dbReference type="EMBL" id="MBD8107771.1"/>
    </source>
</evidence>
<dbReference type="AlphaFoldDB" id="A0A4U3FC47"/>
<dbReference type="STRING" id="1219360.GCA_001571305_03567"/>
<evidence type="ECO:0000313" key="4">
    <source>
        <dbReference type="Proteomes" id="UP000306393"/>
    </source>
</evidence>
<feature type="transmembrane region" description="Helical" evidence="1">
    <location>
        <begin position="68"/>
        <end position="99"/>
    </location>
</feature>
<dbReference type="RefSeq" id="WP_062747721.1">
    <property type="nucleotide sequence ID" value="NZ_CP123752.1"/>
</dbReference>
<comment type="caution">
    <text evidence="3">The sequence shown here is derived from an EMBL/GenBank/DDBJ whole genome shotgun (WGS) entry which is preliminary data.</text>
</comment>
<dbReference type="Proteomes" id="UP000306393">
    <property type="component" value="Unassembled WGS sequence"/>
</dbReference>
<evidence type="ECO:0000313" key="3">
    <source>
        <dbReference type="EMBL" id="TKJ90402.1"/>
    </source>
</evidence>
<dbReference type="Pfam" id="PF05437">
    <property type="entry name" value="AzlD"/>
    <property type="match status" value="1"/>
</dbReference>
<keyword evidence="5" id="KW-1185">Reference proteome</keyword>
<dbReference type="EMBL" id="JACYNN010000011">
    <property type="protein sequence ID" value="MBD8107771.1"/>
    <property type="molecule type" value="Genomic_DNA"/>
</dbReference>
<evidence type="ECO:0000256" key="1">
    <source>
        <dbReference type="SAM" id="Phobius"/>
    </source>
</evidence>
<gene>
    <name evidence="3" type="ORF">EpCFBP13511_11065</name>
    <name evidence="2" type="ORF">IFT93_15325</name>
</gene>
<dbReference type="EMBL" id="QGAC01000009">
    <property type="protein sequence ID" value="TKJ90402.1"/>
    <property type="molecule type" value="Genomic_DNA"/>
</dbReference>